<dbReference type="AlphaFoldDB" id="A0A1X7LXD3"/>
<dbReference type="PANTHER" id="PTHR22911">
    <property type="entry name" value="ACYL-MALONYL CONDENSING ENZYME-RELATED"/>
    <property type="match status" value="1"/>
</dbReference>
<evidence type="ECO:0000256" key="2">
    <source>
        <dbReference type="ARBA" id="ARBA00007362"/>
    </source>
</evidence>
<evidence type="ECO:0000313" key="6">
    <source>
        <dbReference type="Proteomes" id="UP000193834"/>
    </source>
</evidence>
<feature type="domain" description="EamA" evidence="4">
    <location>
        <begin position="157"/>
        <end position="292"/>
    </location>
</feature>
<organism evidence="5 6">
    <name type="scientific">Paenibacillus aquistagni</name>
    <dbReference type="NCBI Taxonomy" id="1852522"/>
    <lineage>
        <taxon>Bacteria</taxon>
        <taxon>Bacillati</taxon>
        <taxon>Bacillota</taxon>
        <taxon>Bacilli</taxon>
        <taxon>Bacillales</taxon>
        <taxon>Paenibacillaceae</taxon>
        <taxon>Paenibacillus</taxon>
    </lineage>
</organism>
<evidence type="ECO:0000256" key="1">
    <source>
        <dbReference type="ARBA" id="ARBA00004127"/>
    </source>
</evidence>
<dbReference type="RefSeq" id="WP_085498345.1">
    <property type="nucleotide sequence ID" value="NZ_FXAZ01000008.1"/>
</dbReference>
<feature type="transmembrane region" description="Helical" evidence="3">
    <location>
        <begin position="277"/>
        <end position="293"/>
    </location>
</feature>
<keyword evidence="3" id="KW-1133">Transmembrane helix</keyword>
<comment type="similarity">
    <text evidence="2">Belongs to the EamA transporter family.</text>
</comment>
<evidence type="ECO:0000256" key="3">
    <source>
        <dbReference type="SAM" id="Phobius"/>
    </source>
</evidence>
<keyword evidence="3" id="KW-0812">Transmembrane</keyword>
<dbReference type="SUPFAM" id="SSF103481">
    <property type="entry name" value="Multidrug resistance efflux transporter EmrE"/>
    <property type="match status" value="2"/>
</dbReference>
<dbReference type="Gene3D" id="1.10.3730.20">
    <property type="match status" value="1"/>
</dbReference>
<dbReference type="Proteomes" id="UP000193834">
    <property type="component" value="Unassembled WGS sequence"/>
</dbReference>
<accession>A0A1X7LXD3</accession>
<protein>
    <submittedName>
        <fullName evidence="5">Threonine/homoserine efflux transporter RhtA</fullName>
    </submittedName>
</protein>
<proteinExistence type="inferred from homology"/>
<dbReference type="InterPro" id="IPR037185">
    <property type="entry name" value="EmrE-like"/>
</dbReference>
<dbReference type="PROSITE" id="PS51257">
    <property type="entry name" value="PROKAR_LIPOPROTEIN"/>
    <property type="match status" value="1"/>
</dbReference>
<feature type="transmembrane region" description="Helical" evidence="3">
    <location>
        <begin position="251"/>
        <end position="271"/>
    </location>
</feature>
<dbReference type="Pfam" id="PF00892">
    <property type="entry name" value="EamA"/>
    <property type="match status" value="2"/>
</dbReference>
<feature type="transmembrane region" description="Helical" evidence="3">
    <location>
        <begin position="221"/>
        <end position="244"/>
    </location>
</feature>
<feature type="domain" description="EamA" evidence="4">
    <location>
        <begin position="9"/>
        <end position="144"/>
    </location>
</feature>
<feature type="transmembrane region" description="Helical" evidence="3">
    <location>
        <begin position="128"/>
        <end position="146"/>
    </location>
</feature>
<sequence length="300" mass="33042">MKKSAIYWLSVILVLIGACSYGFVATTVKLAYADGFTVPQVTVAMSTIGALVLWLMVFLRPRTWRNPFSGGGWKLLFIGIFGMSLTTIFYNTTLEKLDASLAIILLFQFTWITLVLDCVSRRVWPNCYQWLSIAIVLLGTVLAVGVSEESFARFTVMGVILGLLSALTYSLFLWMTGYIKTDHDPVMRSAMTLTGVLIVIYGFYIPFIAGGVALPANLGKLLLWALLIGTLSYIIPTVTMNFGIPKIGSSLASMLCAMELPVVTIVAYTLLNEKVTMLQWLGILFILTGIVIAEQKNTMK</sequence>
<dbReference type="STRING" id="1852522.SAMN06295960_4548"/>
<feature type="transmembrane region" description="Helical" evidence="3">
    <location>
        <begin position="7"/>
        <end position="32"/>
    </location>
</feature>
<name>A0A1X7LXD3_9BACL</name>
<dbReference type="PANTHER" id="PTHR22911:SF137">
    <property type="entry name" value="SOLUTE CARRIER FAMILY 35 MEMBER G2-RELATED"/>
    <property type="match status" value="1"/>
</dbReference>
<feature type="transmembrane region" description="Helical" evidence="3">
    <location>
        <begin position="186"/>
        <end position="209"/>
    </location>
</feature>
<dbReference type="EMBL" id="FXAZ01000008">
    <property type="protein sequence ID" value="SMG57779.1"/>
    <property type="molecule type" value="Genomic_DNA"/>
</dbReference>
<gene>
    <name evidence="5" type="ORF">SAMN06295960_4548</name>
</gene>
<keyword evidence="3" id="KW-0472">Membrane</keyword>
<dbReference type="InterPro" id="IPR000620">
    <property type="entry name" value="EamA_dom"/>
</dbReference>
<feature type="transmembrane region" description="Helical" evidence="3">
    <location>
        <begin position="38"/>
        <end position="59"/>
    </location>
</feature>
<reference evidence="5 6" key="1">
    <citation type="submission" date="2017-04" db="EMBL/GenBank/DDBJ databases">
        <authorList>
            <person name="Afonso C.L."/>
            <person name="Miller P.J."/>
            <person name="Scott M.A."/>
            <person name="Spackman E."/>
            <person name="Goraichik I."/>
            <person name="Dimitrov K.M."/>
            <person name="Suarez D.L."/>
            <person name="Swayne D.E."/>
        </authorList>
    </citation>
    <scope>NUCLEOTIDE SEQUENCE [LARGE SCALE GENOMIC DNA]</scope>
    <source>
        <strain evidence="5 6">11</strain>
    </source>
</reference>
<keyword evidence="6" id="KW-1185">Reference proteome</keyword>
<evidence type="ECO:0000313" key="5">
    <source>
        <dbReference type="EMBL" id="SMG57779.1"/>
    </source>
</evidence>
<feature type="transmembrane region" description="Helical" evidence="3">
    <location>
        <begin position="152"/>
        <end position="174"/>
    </location>
</feature>
<comment type="subcellular location">
    <subcellularLocation>
        <location evidence="1">Endomembrane system</location>
        <topology evidence="1">Multi-pass membrane protein</topology>
    </subcellularLocation>
</comment>
<dbReference type="GO" id="GO:0016020">
    <property type="term" value="C:membrane"/>
    <property type="evidence" value="ECO:0007669"/>
    <property type="project" value="InterPro"/>
</dbReference>
<evidence type="ECO:0000259" key="4">
    <source>
        <dbReference type="Pfam" id="PF00892"/>
    </source>
</evidence>
<feature type="transmembrane region" description="Helical" evidence="3">
    <location>
        <begin position="71"/>
        <end position="91"/>
    </location>
</feature>
<feature type="transmembrane region" description="Helical" evidence="3">
    <location>
        <begin position="97"/>
        <end position="116"/>
    </location>
</feature>
<dbReference type="OrthoDB" id="3180815at2"/>